<sequence length="245" mass="27587">MKPSKSYVYALLALQAVLVLSIASSNSQNTPTNVSALGIIYDASLDSYSDQTFHVDAVFKGVVQRFGFSDIHQARYYYSTICGENTIASIQSLEIKKSNPISVSTRQRKDLVGRFLLDVKDDIRKLSEQPVDQGQTNLYRTLTRLVDQFEPDATGKHIVIISNLAEHSSALQMSPRYTKSPSKIMDDYDVLVKALSNDTPLPNLDGFTIELITPGKTDYHLWLSRFWKKFLLDRGAKQGLVRSRF</sequence>
<reference evidence="2 3" key="1">
    <citation type="submission" date="2016-01" db="EMBL/GenBank/DDBJ databases">
        <title>Genome sequencing of Roseivirga spongicola UST030701-084.</title>
        <authorList>
            <person name="Selvaratnam C."/>
            <person name="Thevarajoo S."/>
            <person name="Goh K.M."/>
            <person name="Ee R."/>
            <person name="Chan K.-G."/>
            <person name="Chong C.S."/>
        </authorList>
    </citation>
    <scope>NUCLEOTIDE SEQUENCE [LARGE SCALE GENOMIC DNA]</scope>
    <source>
        <strain evidence="2 3">UST030701-084</strain>
    </source>
</reference>
<organism evidence="2 3">
    <name type="scientific">Roseivirga spongicola</name>
    <dbReference type="NCBI Taxonomy" id="333140"/>
    <lineage>
        <taxon>Bacteria</taxon>
        <taxon>Pseudomonadati</taxon>
        <taxon>Bacteroidota</taxon>
        <taxon>Cytophagia</taxon>
        <taxon>Cytophagales</taxon>
        <taxon>Roseivirgaceae</taxon>
        <taxon>Roseivirga</taxon>
    </lineage>
</organism>
<evidence type="ECO:0000313" key="3">
    <source>
        <dbReference type="Proteomes" id="UP000075606"/>
    </source>
</evidence>
<comment type="caution">
    <text evidence="2">The sequence shown here is derived from an EMBL/GenBank/DDBJ whole genome shotgun (WGS) entry which is preliminary data.</text>
</comment>
<keyword evidence="3" id="KW-1185">Reference proteome</keyword>
<feature type="signal peptide" evidence="1">
    <location>
        <begin position="1"/>
        <end position="29"/>
    </location>
</feature>
<proteinExistence type="predicted"/>
<feature type="chain" id="PRO_5007574594" evidence="1">
    <location>
        <begin position="30"/>
        <end position="245"/>
    </location>
</feature>
<gene>
    <name evidence="2" type="ORF">AWW68_00170</name>
</gene>
<dbReference type="Proteomes" id="UP000075606">
    <property type="component" value="Unassembled WGS sequence"/>
</dbReference>
<keyword evidence="1" id="KW-0732">Signal</keyword>
<evidence type="ECO:0000256" key="1">
    <source>
        <dbReference type="SAM" id="SignalP"/>
    </source>
</evidence>
<dbReference type="RefSeq" id="WP_068215352.1">
    <property type="nucleotide sequence ID" value="NZ_CP139724.1"/>
</dbReference>
<dbReference type="EMBL" id="LRPC01000001">
    <property type="protein sequence ID" value="KYG77219.1"/>
    <property type="molecule type" value="Genomic_DNA"/>
</dbReference>
<dbReference type="STRING" id="333140.AWW68_00170"/>
<protein>
    <submittedName>
        <fullName evidence="2">Uncharacterized protein</fullName>
    </submittedName>
</protein>
<evidence type="ECO:0000313" key="2">
    <source>
        <dbReference type="EMBL" id="KYG77219.1"/>
    </source>
</evidence>
<accession>A0A150XEP3</accession>
<dbReference type="OrthoDB" id="9795587at2"/>
<dbReference type="AlphaFoldDB" id="A0A150XEP3"/>
<name>A0A150XEP3_9BACT</name>